<dbReference type="GO" id="GO:0005681">
    <property type="term" value="C:spliceosomal complex"/>
    <property type="evidence" value="ECO:0007669"/>
    <property type="project" value="TreeGrafter"/>
</dbReference>
<dbReference type="InterPro" id="IPR045166">
    <property type="entry name" value="Spp2-like"/>
</dbReference>
<proteinExistence type="predicted"/>
<dbReference type="PANTHER" id="PTHR15818">
    <property type="entry name" value="G PATCH AND KOW-CONTAINING"/>
    <property type="match status" value="1"/>
</dbReference>
<evidence type="ECO:0000313" key="2">
    <source>
        <dbReference type="Proteomes" id="UP000271098"/>
    </source>
</evidence>
<dbReference type="OrthoDB" id="5577072at2759"/>
<dbReference type="InterPro" id="IPR014722">
    <property type="entry name" value="Rib_uL2_dom2"/>
</dbReference>
<dbReference type="Gene3D" id="2.30.30.30">
    <property type="match status" value="1"/>
</dbReference>
<evidence type="ECO:0000313" key="1">
    <source>
        <dbReference type="EMBL" id="VDK29283.1"/>
    </source>
</evidence>
<gene>
    <name evidence="1" type="ORF">GPUH_LOCUS1050</name>
</gene>
<organism evidence="1 2">
    <name type="scientific">Gongylonema pulchrum</name>
    <dbReference type="NCBI Taxonomy" id="637853"/>
    <lineage>
        <taxon>Eukaryota</taxon>
        <taxon>Metazoa</taxon>
        <taxon>Ecdysozoa</taxon>
        <taxon>Nematoda</taxon>
        <taxon>Chromadorea</taxon>
        <taxon>Rhabditida</taxon>
        <taxon>Spirurina</taxon>
        <taxon>Spiruromorpha</taxon>
        <taxon>Spiruroidea</taxon>
        <taxon>Gongylonematidae</taxon>
        <taxon>Gongylonema</taxon>
    </lineage>
</organism>
<dbReference type="CDD" id="cd13153">
    <property type="entry name" value="KOW_GPKOW_B"/>
    <property type="match status" value="1"/>
</dbReference>
<keyword evidence="2" id="KW-1185">Reference proteome</keyword>
<dbReference type="EMBL" id="UYRT01001153">
    <property type="protein sequence ID" value="VDK29283.1"/>
    <property type="molecule type" value="Genomic_DNA"/>
</dbReference>
<dbReference type="AlphaFoldDB" id="A0A3P6PIR0"/>
<sequence>METVVPKVKGEKLMVVLGPHRGTTAVLEARDRKNNKVFVRLIATDEVLSASFDDVCEYLGSDDD</sequence>
<reference evidence="1 2" key="1">
    <citation type="submission" date="2018-11" db="EMBL/GenBank/DDBJ databases">
        <authorList>
            <consortium name="Pathogen Informatics"/>
        </authorList>
    </citation>
    <scope>NUCLEOTIDE SEQUENCE [LARGE SCALE GENOMIC DNA]</scope>
</reference>
<dbReference type="InterPro" id="IPR041994">
    <property type="entry name" value="GPKOW_KOW2"/>
</dbReference>
<evidence type="ECO:0008006" key="3">
    <source>
        <dbReference type="Google" id="ProtNLM"/>
    </source>
</evidence>
<protein>
    <recommendedName>
        <fullName evidence="3">KOW domain-containing protein</fullName>
    </recommendedName>
</protein>
<dbReference type="Proteomes" id="UP000271098">
    <property type="component" value="Unassembled WGS sequence"/>
</dbReference>
<accession>A0A3P6PIR0</accession>
<name>A0A3P6PIR0_9BILA</name>
<dbReference type="GO" id="GO:0000398">
    <property type="term" value="P:mRNA splicing, via spliceosome"/>
    <property type="evidence" value="ECO:0007669"/>
    <property type="project" value="InterPro"/>
</dbReference>
<dbReference type="PANTHER" id="PTHR15818:SF2">
    <property type="entry name" value="G-PATCH DOMAIN AND KOW MOTIFS-CONTAINING PROTEIN"/>
    <property type="match status" value="1"/>
</dbReference>